<proteinExistence type="predicted"/>
<dbReference type="RefSeq" id="WP_092364094.1">
    <property type="nucleotide sequence ID" value="NZ_BMGV01000003.1"/>
</dbReference>
<evidence type="ECO:0000313" key="3">
    <source>
        <dbReference type="Proteomes" id="UP000199379"/>
    </source>
</evidence>
<reference evidence="2 3" key="1">
    <citation type="submission" date="2016-10" db="EMBL/GenBank/DDBJ databases">
        <authorList>
            <person name="de Groot N.N."/>
        </authorList>
    </citation>
    <scope>NUCLEOTIDE SEQUENCE [LARGE SCALE GENOMIC DNA]</scope>
    <source>
        <strain evidence="2 3">DSM 29340</strain>
    </source>
</reference>
<organism evidence="2 3">
    <name type="scientific">Cribrihabitans marinus</name>
    <dbReference type="NCBI Taxonomy" id="1227549"/>
    <lineage>
        <taxon>Bacteria</taxon>
        <taxon>Pseudomonadati</taxon>
        <taxon>Pseudomonadota</taxon>
        <taxon>Alphaproteobacteria</taxon>
        <taxon>Rhodobacterales</taxon>
        <taxon>Paracoccaceae</taxon>
        <taxon>Cribrihabitans</taxon>
    </lineage>
</organism>
<sequence length="66" mass="7228">MPKLKRDFHAVPDGEIYPRWFVAGEEVTGSVAIAAGQEGFLLDEQNSKKSASRRKALKAAPENKAD</sequence>
<dbReference type="OrthoDB" id="8613581at2"/>
<dbReference type="EMBL" id="FNYD01000003">
    <property type="protein sequence ID" value="SEJ13212.1"/>
    <property type="molecule type" value="Genomic_DNA"/>
</dbReference>
<evidence type="ECO:0000256" key="1">
    <source>
        <dbReference type="SAM" id="MobiDB-lite"/>
    </source>
</evidence>
<accession>A0A1H6WL46</accession>
<feature type="region of interest" description="Disordered" evidence="1">
    <location>
        <begin position="45"/>
        <end position="66"/>
    </location>
</feature>
<name>A0A1H6WL46_9RHOB</name>
<keyword evidence="3" id="KW-1185">Reference proteome</keyword>
<dbReference type="AlphaFoldDB" id="A0A1H6WL46"/>
<dbReference type="STRING" id="1227549.SAMN05444007_103393"/>
<evidence type="ECO:0000313" key="2">
    <source>
        <dbReference type="EMBL" id="SEJ13212.1"/>
    </source>
</evidence>
<protein>
    <submittedName>
        <fullName evidence="2">Uncharacterized protein</fullName>
    </submittedName>
</protein>
<gene>
    <name evidence="2" type="ORF">SAMN05444007_103393</name>
</gene>
<dbReference type="Proteomes" id="UP000199379">
    <property type="component" value="Unassembled WGS sequence"/>
</dbReference>